<feature type="region of interest" description="Disordered" evidence="4">
    <location>
        <begin position="317"/>
        <end position="367"/>
    </location>
</feature>
<dbReference type="Pfam" id="PF00439">
    <property type="entry name" value="Bromodomain"/>
    <property type="match status" value="2"/>
</dbReference>
<feature type="compositionally biased region" description="Low complexity" evidence="4">
    <location>
        <begin position="556"/>
        <end position="565"/>
    </location>
</feature>
<dbReference type="FunFam" id="1.20.920.10:FF:000003">
    <property type="entry name" value="Bromodomain-containing protein 2"/>
    <property type="match status" value="1"/>
</dbReference>
<dbReference type="PROSITE" id="PS51525">
    <property type="entry name" value="NET"/>
    <property type="match status" value="1"/>
</dbReference>
<reference evidence="8" key="3">
    <citation type="submission" date="2015-06" db="UniProtKB">
        <authorList>
            <consortium name="EnsemblMetazoa"/>
        </authorList>
    </citation>
    <scope>IDENTIFICATION</scope>
</reference>
<name>T1FSV8_HELRO</name>
<keyword evidence="1" id="KW-0677">Repeat</keyword>
<dbReference type="GO" id="GO:0000785">
    <property type="term" value="C:chromatin"/>
    <property type="evidence" value="ECO:0000318"/>
    <property type="project" value="GO_Central"/>
</dbReference>
<feature type="domain" description="NET" evidence="6">
    <location>
        <begin position="737"/>
        <end position="819"/>
    </location>
</feature>
<dbReference type="AlphaFoldDB" id="T1FSV8"/>
<feature type="compositionally biased region" description="Low complexity" evidence="4">
    <location>
        <begin position="619"/>
        <end position="630"/>
    </location>
</feature>
<feature type="compositionally biased region" description="Pro residues" evidence="4">
    <location>
        <begin position="685"/>
        <end position="703"/>
    </location>
</feature>
<dbReference type="eggNOG" id="KOG1474">
    <property type="taxonomic scope" value="Eukaryota"/>
</dbReference>
<dbReference type="PROSITE" id="PS00633">
    <property type="entry name" value="BROMODOMAIN_1"/>
    <property type="match status" value="2"/>
</dbReference>
<dbReference type="RefSeq" id="XP_009016158.1">
    <property type="nucleotide sequence ID" value="XM_009017910.1"/>
</dbReference>
<feature type="compositionally biased region" description="Polar residues" evidence="4">
    <location>
        <begin position="25"/>
        <end position="57"/>
    </location>
</feature>
<dbReference type="KEGG" id="hro:HELRODRAFT_191322"/>
<dbReference type="InterPro" id="IPR050935">
    <property type="entry name" value="Bromo_chromatin_reader"/>
</dbReference>
<feature type="compositionally biased region" description="Acidic residues" evidence="4">
    <location>
        <begin position="568"/>
        <end position="579"/>
    </location>
</feature>
<organism evidence="8 9">
    <name type="scientific">Helobdella robusta</name>
    <name type="common">Californian leech</name>
    <dbReference type="NCBI Taxonomy" id="6412"/>
    <lineage>
        <taxon>Eukaryota</taxon>
        <taxon>Metazoa</taxon>
        <taxon>Spiralia</taxon>
        <taxon>Lophotrochozoa</taxon>
        <taxon>Annelida</taxon>
        <taxon>Clitellata</taxon>
        <taxon>Hirudinea</taxon>
        <taxon>Rhynchobdellida</taxon>
        <taxon>Glossiphoniidae</taxon>
        <taxon>Helobdella</taxon>
    </lineage>
</organism>
<protein>
    <recommendedName>
        <fullName evidence="10">Bromo domain-containing protein</fullName>
    </recommendedName>
</protein>
<dbReference type="FunFam" id="1.20.920.10:FF:000002">
    <property type="entry name" value="Bromodomain-containing protein 4"/>
    <property type="match status" value="1"/>
</dbReference>
<feature type="compositionally biased region" description="Polar residues" evidence="4">
    <location>
        <begin position="1"/>
        <end position="12"/>
    </location>
</feature>
<feature type="region of interest" description="Disordered" evidence="4">
    <location>
        <begin position="814"/>
        <end position="837"/>
    </location>
</feature>
<feature type="domain" description="Bromo" evidence="5">
    <location>
        <begin position="446"/>
        <end position="518"/>
    </location>
</feature>
<feature type="domain" description="Bromo" evidence="5">
    <location>
        <begin position="171"/>
        <end position="243"/>
    </location>
</feature>
<evidence type="ECO:0000256" key="3">
    <source>
        <dbReference type="PROSITE-ProRule" id="PRU00035"/>
    </source>
</evidence>
<evidence type="ECO:0000259" key="5">
    <source>
        <dbReference type="PROSITE" id="PS50014"/>
    </source>
</evidence>
<dbReference type="STRING" id="6412.T1FSV8"/>
<dbReference type="InterPro" id="IPR018359">
    <property type="entry name" value="Bromodomain_CS"/>
</dbReference>
<dbReference type="EMBL" id="KB096325">
    <property type="protein sequence ID" value="ESO05525.1"/>
    <property type="molecule type" value="Genomic_DNA"/>
</dbReference>
<dbReference type="PRINTS" id="PR00503">
    <property type="entry name" value="BROMODOMAIN"/>
</dbReference>
<dbReference type="Gene3D" id="1.20.920.10">
    <property type="entry name" value="Bromodomain-like"/>
    <property type="match status" value="2"/>
</dbReference>
<feature type="compositionally biased region" description="Basic and acidic residues" evidence="4">
    <location>
        <begin position="80"/>
        <end position="106"/>
    </location>
</feature>
<dbReference type="GO" id="GO:0006355">
    <property type="term" value="P:regulation of DNA-templated transcription"/>
    <property type="evidence" value="ECO:0000318"/>
    <property type="project" value="GO_Central"/>
</dbReference>
<dbReference type="InterPro" id="IPR038336">
    <property type="entry name" value="NET_sf"/>
</dbReference>
<sequence length="899" mass="101145">METQNHPLNSDIPNAEENIKESNGENDVNSKVIESQNDGINDANTKHGNIVNGNLSDSEQNFENLSLSQQLLKNDSSKAGTDDNSRNMSKEKFDRDYDQQDDDLKSSSELNDDESSVDPLSSPNVDNSRCAVSTSPNSTNALSSQKSPSRKKGRMTNQLQFLKNVVIKTLWKHQFAWPFYKPVDAVKLNLPDYYSIIHNPMDLGTIKKRLQACYYQDAQHCICDFNQMFTNCYTYNKPGEDITVMCQELEKKFLQLLAGMPKEEVECHVSKKIKNMRYTSPLPLRNKMVLERRCGTVTTPPNTPIPPVQHNVVKEEVVTNENNTNIKRNSTSTAANSSKQSKKGVKRKADTTTPHPPALPTSSSSFKCISNTSPRASDLLHNSSFSSLTAMPGSINSRRESSRPVKKPKKDLDDDQLQHSSKIRKDPLSESLKFCGTVLKELLSKKHADYSWPFLKPVDAELLGLKDYHEIVKRPMDLGTVKTKLDGRCYRTASEFAEDVRTVFTNCYKYNDTESDVVKMARKLQDAFELHFAHVPEDGPRPHNTYYHNDSNDYYEASNNNSSKSSSDEENDEEDDSEEARERRLRELQEQLKIVQEQLGKLSESKSKHKKEKKHKKPQYSQSFSQQQQQTHPNHLQHLPMQPQRSQIPARPQTTTPLQNPLRSPPIANNYAQPHLQATLASPTLPSPHVPNSIPPRTNPGPGRPKSSTKRAPCTSTSKPGRKPTSKLAPLSMASFESDEEEDVRPMTYDEKRQLSLDINKLPGDKLGRIVLIIQAREPNLKDSNPDEIEIDIEQLKPSTLRELETYVASCLKKKPRKPYTKQSQVKSQTSFVKKEELEKRLEDVSGVLAAGQSKKSHPKKDTKQASTASRLSDSSSSSDTSDSDTSPSSSNSSDSELG</sequence>
<dbReference type="CDD" id="cd05497">
    <property type="entry name" value="Bromo_Brdt_I_like"/>
    <property type="match status" value="1"/>
</dbReference>
<reference evidence="7 9" key="2">
    <citation type="journal article" date="2013" name="Nature">
        <title>Insights into bilaterian evolution from three spiralian genomes.</title>
        <authorList>
            <person name="Simakov O."/>
            <person name="Marletaz F."/>
            <person name="Cho S.J."/>
            <person name="Edsinger-Gonzales E."/>
            <person name="Havlak P."/>
            <person name="Hellsten U."/>
            <person name="Kuo D.H."/>
            <person name="Larsson T."/>
            <person name="Lv J."/>
            <person name="Arendt D."/>
            <person name="Savage R."/>
            <person name="Osoegawa K."/>
            <person name="de Jong P."/>
            <person name="Grimwood J."/>
            <person name="Chapman J.A."/>
            <person name="Shapiro H."/>
            <person name="Aerts A."/>
            <person name="Otillar R.P."/>
            <person name="Terry A.Y."/>
            <person name="Boore J.L."/>
            <person name="Grigoriev I.V."/>
            <person name="Lindberg D.R."/>
            <person name="Seaver E.C."/>
            <person name="Weisblat D.A."/>
            <person name="Putnam N.H."/>
            <person name="Rokhsar D.S."/>
        </authorList>
    </citation>
    <scope>NUCLEOTIDE SEQUENCE</scope>
</reference>
<feature type="region of interest" description="Disordered" evidence="4">
    <location>
        <begin position="385"/>
        <end position="423"/>
    </location>
</feature>
<evidence type="ECO:0000313" key="7">
    <source>
        <dbReference type="EMBL" id="ESO05525.1"/>
    </source>
</evidence>
<feature type="region of interest" description="Disordered" evidence="4">
    <location>
        <begin position="1"/>
        <end position="57"/>
    </location>
</feature>
<keyword evidence="9" id="KW-1185">Reference proteome</keyword>
<feature type="region of interest" description="Disordered" evidence="4">
    <location>
        <begin position="535"/>
        <end position="582"/>
    </location>
</feature>
<feature type="region of interest" description="Disordered" evidence="4">
    <location>
        <begin position="849"/>
        <end position="899"/>
    </location>
</feature>
<feature type="compositionally biased region" description="Polar residues" evidence="4">
    <location>
        <begin position="821"/>
        <end position="832"/>
    </location>
</feature>
<dbReference type="InterPro" id="IPR001487">
    <property type="entry name" value="Bromodomain"/>
</dbReference>
<dbReference type="EMBL" id="AMQM01003819">
    <property type="status" value="NOT_ANNOTATED_CDS"/>
    <property type="molecule type" value="Genomic_DNA"/>
</dbReference>
<dbReference type="PANTHER" id="PTHR22880">
    <property type="entry name" value="FALZ-RELATED BROMODOMAIN-CONTAINING PROTEINS"/>
    <property type="match status" value="1"/>
</dbReference>
<dbReference type="OrthoDB" id="21449at2759"/>
<evidence type="ECO:0000256" key="4">
    <source>
        <dbReference type="SAM" id="MobiDB-lite"/>
    </source>
</evidence>
<evidence type="ECO:0008006" key="10">
    <source>
        <dbReference type="Google" id="ProtNLM"/>
    </source>
</evidence>
<accession>T1FSV8</accession>
<dbReference type="SUPFAM" id="SSF47370">
    <property type="entry name" value="Bromodomain"/>
    <property type="match status" value="2"/>
</dbReference>
<dbReference type="Pfam" id="PF17035">
    <property type="entry name" value="BET"/>
    <property type="match status" value="1"/>
</dbReference>
<dbReference type="PANTHER" id="PTHR22880:SF225">
    <property type="entry name" value="BROMODOMAIN-CONTAINING PROTEIN BET-1-RELATED"/>
    <property type="match status" value="1"/>
</dbReference>
<dbReference type="InterPro" id="IPR027353">
    <property type="entry name" value="NET_dom"/>
</dbReference>
<feature type="compositionally biased region" description="Basic residues" evidence="4">
    <location>
        <begin position="607"/>
        <end position="618"/>
    </location>
</feature>
<dbReference type="EnsemblMetazoa" id="HelroT191322">
    <property type="protein sequence ID" value="HelroP191322"/>
    <property type="gene ID" value="HelroG191322"/>
</dbReference>
<dbReference type="GO" id="GO:0006338">
    <property type="term" value="P:chromatin remodeling"/>
    <property type="evidence" value="ECO:0000318"/>
    <property type="project" value="GO_Central"/>
</dbReference>
<dbReference type="PROSITE" id="PS50014">
    <property type="entry name" value="BROMODOMAIN_2"/>
    <property type="match status" value="2"/>
</dbReference>
<dbReference type="Proteomes" id="UP000015101">
    <property type="component" value="Unassembled WGS sequence"/>
</dbReference>
<dbReference type="GeneID" id="20211905"/>
<dbReference type="InterPro" id="IPR036427">
    <property type="entry name" value="Bromodomain-like_sf"/>
</dbReference>
<feature type="compositionally biased region" description="Low complexity" evidence="4">
    <location>
        <begin position="867"/>
        <end position="899"/>
    </location>
</feature>
<evidence type="ECO:0000313" key="9">
    <source>
        <dbReference type="Proteomes" id="UP000015101"/>
    </source>
</evidence>
<dbReference type="CDD" id="cd05498">
    <property type="entry name" value="Bromo_Brdt_II_like"/>
    <property type="match status" value="1"/>
</dbReference>
<feature type="compositionally biased region" description="Polar residues" evidence="4">
    <location>
        <begin position="643"/>
        <end position="662"/>
    </location>
</feature>
<evidence type="ECO:0000256" key="1">
    <source>
        <dbReference type="ARBA" id="ARBA00022737"/>
    </source>
</evidence>
<proteinExistence type="predicted"/>
<evidence type="ECO:0000256" key="2">
    <source>
        <dbReference type="ARBA" id="ARBA00023117"/>
    </source>
</evidence>
<evidence type="ECO:0000259" key="6">
    <source>
        <dbReference type="PROSITE" id="PS51525"/>
    </source>
</evidence>
<dbReference type="CTD" id="20211905"/>
<evidence type="ECO:0000313" key="8">
    <source>
        <dbReference type="EnsemblMetazoa" id="HelroP191322"/>
    </source>
</evidence>
<dbReference type="FunCoup" id="T1FSV8">
    <property type="interactions" value="1044"/>
</dbReference>
<dbReference type="HOGENOM" id="CLU_001499_0_4_1"/>
<dbReference type="OMA" id="MEAREYK"/>
<feature type="compositionally biased region" description="Polar residues" evidence="4">
    <location>
        <begin position="118"/>
        <end position="147"/>
    </location>
</feature>
<gene>
    <name evidence="8" type="primary">20211905</name>
    <name evidence="7" type="ORF">HELRODRAFT_191322</name>
</gene>
<dbReference type="Gene3D" id="1.20.1270.220">
    <property type="match status" value="1"/>
</dbReference>
<keyword evidence="2 3" id="KW-0103">Bromodomain</keyword>
<feature type="region of interest" description="Disordered" evidence="4">
    <location>
        <begin position="74"/>
        <end position="154"/>
    </location>
</feature>
<dbReference type="SMART" id="SM00297">
    <property type="entry name" value="BROMO"/>
    <property type="match status" value="2"/>
</dbReference>
<feature type="region of interest" description="Disordered" evidence="4">
    <location>
        <begin position="596"/>
        <end position="669"/>
    </location>
</feature>
<dbReference type="InterPro" id="IPR043508">
    <property type="entry name" value="Bromo_Brdt_I"/>
</dbReference>
<dbReference type="GO" id="GO:0005634">
    <property type="term" value="C:nucleus"/>
    <property type="evidence" value="ECO:0000318"/>
    <property type="project" value="GO_Central"/>
</dbReference>
<reference evidence="9" key="1">
    <citation type="submission" date="2012-12" db="EMBL/GenBank/DDBJ databases">
        <authorList>
            <person name="Hellsten U."/>
            <person name="Grimwood J."/>
            <person name="Chapman J.A."/>
            <person name="Shapiro H."/>
            <person name="Aerts A."/>
            <person name="Otillar R.P."/>
            <person name="Terry A.Y."/>
            <person name="Boore J.L."/>
            <person name="Simakov O."/>
            <person name="Marletaz F."/>
            <person name="Cho S.-J."/>
            <person name="Edsinger-Gonzales E."/>
            <person name="Havlak P."/>
            <person name="Kuo D.-H."/>
            <person name="Larsson T."/>
            <person name="Lv J."/>
            <person name="Arendt D."/>
            <person name="Savage R."/>
            <person name="Osoegawa K."/>
            <person name="de Jong P."/>
            <person name="Lindberg D.R."/>
            <person name="Seaver E.C."/>
            <person name="Weisblat D.A."/>
            <person name="Putnam N.H."/>
            <person name="Grigoriev I.V."/>
            <person name="Rokhsar D.S."/>
        </authorList>
    </citation>
    <scope>NUCLEOTIDE SEQUENCE</scope>
</reference>
<dbReference type="FunFam" id="1.20.1270.220:FF:000001">
    <property type="entry name" value="bromodomain-containing protein 2 isoform X1"/>
    <property type="match status" value="1"/>
</dbReference>
<dbReference type="InParanoid" id="T1FSV8"/>
<feature type="compositionally biased region" description="Polar residues" evidence="4">
    <location>
        <begin position="326"/>
        <end position="339"/>
    </location>
</feature>
<dbReference type="InterPro" id="IPR043509">
    <property type="entry name" value="Bromo_Brdt_II"/>
</dbReference>
<feature type="region of interest" description="Disordered" evidence="4">
    <location>
        <begin position="681"/>
        <end position="746"/>
    </location>
</feature>